<dbReference type="Pfam" id="PF03575">
    <property type="entry name" value="Peptidase_S51"/>
    <property type="match status" value="1"/>
</dbReference>
<keyword evidence="6" id="KW-1185">Reference proteome</keyword>
<keyword evidence="4" id="KW-0720">Serine protease</keyword>
<dbReference type="SUPFAM" id="SSF52317">
    <property type="entry name" value="Class I glutamine amidotransferase-like"/>
    <property type="match status" value="1"/>
</dbReference>
<gene>
    <name evidence="5" type="ORF">MUO14_14005</name>
</gene>
<dbReference type="InterPro" id="IPR005320">
    <property type="entry name" value="Peptidase_S51"/>
</dbReference>
<evidence type="ECO:0000313" key="5">
    <source>
        <dbReference type="EMBL" id="UOQ95695.1"/>
    </source>
</evidence>
<dbReference type="PANTHER" id="PTHR20842:SF0">
    <property type="entry name" value="ALPHA-ASPARTYL DIPEPTIDASE"/>
    <property type="match status" value="1"/>
</dbReference>
<keyword evidence="2" id="KW-0645">Protease</keyword>
<evidence type="ECO:0000256" key="3">
    <source>
        <dbReference type="ARBA" id="ARBA00022801"/>
    </source>
</evidence>
<dbReference type="InterPro" id="IPR029062">
    <property type="entry name" value="Class_I_gatase-like"/>
</dbReference>
<dbReference type="Proteomes" id="UP000831880">
    <property type="component" value="Chromosome"/>
</dbReference>
<organism evidence="5 6">
    <name type="scientific">Halobacillus shinanisalinarum</name>
    <dbReference type="NCBI Taxonomy" id="2932258"/>
    <lineage>
        <taxon>Bacteria</taxon>
        <taxon>Bacillati</taxon>
        <taxon>Bacillota</taxon>
        <taxon>Bacilli</taxon>
        <taxon>Bacillales</taxon>
        <taxon>Bacillaceae</taxon>
        <taxon>Halobacillus</taxon>
    </lineage>
</organism>
<evidence type="ECO:0000256" key="1">
    <source>
        <dbReference type="ARBA" id="ARBA00006534"/>
    </source>
</evidence>
<reference evidence="5 6" key="1">
    <citation type="submission" date="2022-04" db="EMBL/GenBank/DDBJ databases">
        <title>Halobacillus sp. isolated from saltern.</title>
        <authorList>
            <person name="Won M."/>
            <person name="Lee C.-M."/>
            <person name="Woen H.-Y."/>
            <person name="Kwon S.-W."/>
        </authorList>
    </citation>
    <scope>NUCLEOTIDE SEQUENCE [LARGE SCALE GENOMIC DNA]</scope>
    <source>
        <strain evidence="5 6">SSTM10-2</strain>
    </source>
</reference>
<dbReference type="PANTHER" id="PTHR20842">
    <property type="entry name" value="PROTEASE S51 ALPHA-ASPARTYL DIPEPTIDASE"/>
    <property type="match status" value="1"/>
</dbReference>
<comment type="similarity">
    <text evidence="1">Belongs to the peptidase S51 family.</text>
</comment>
<dbReference type="CDD" id="cd03146">
    <property type="entry name" value="GAT1_Peptidase_E"/>
    <property type="match status" value="1"/>
</dbReference>
<accession>A0ABY4H5G0</accession>
<keyword evidence="3" id="KW-0378">Hydrolase</keyword>
<dbReference type="RefSeq" id="WP_244755586.1">
    <property type="nucleotide sequence ID" value="NZ_CP095074.1"/>
</dbReference>
<dbReference type="Gene3D" id="3.40.50.880">
    <property type="match status" value="1"/>
</dbReference>
<dbReference type="EMBL" id="CP095074">
    <property type="protein sequence ID" value="UOQ95695.1"/>
    <property type="molecule type" value="Genomic_DNA"/>
</dbReference>
<name>A0ABY4H5G0_9BACI</name>
<evidence type="ECO:0000256" key="2">
    <source>
        <dbReference type="ARBA" id="ARBA00022670"/>
    </source>
</evidence>
<protein>
    <submittedName>
        <fullName evidence="5">Peptidase E</fullName>
    </submittedName>
</protein>
<proteinExistence type="inferred from homology"/>
<evidence type="ECO:0000313" key="6">
    <source>
        <dbReference type="Proteomes" id="UP000831880"/>
    </source>
</evidence>
<evidence type="ECO:0000256" key="4">
    <source>
        <dbReference type="ARBA" id="ARBA00022825"/>
    </source>
</evidence>
<sequence>MRQIIAMGGGGFSMEPENPLLDQYVLQQAKAEVPKICFVPTASGDAEGYIQRFYNFFDKKRCMPTHLSLFQPLTRDLHGYLLDQDIIYVGGGSTKNMLALWKEWDVDLILKEAWERGIVLAGVSAGAICWFEQGLTDSYGDKVEPIPCLGFIKGSCTPHYDGEENRRPAYKNYIHDQNMLSGYALDDGAALHYVGKEVHDVISSRPQAKAYHVYKALDKTIEEKLPIKYLKA</sequence>